<evidence type="ECO:0000313" key="3">
    <source>
        <dbReference type="EMBL" id="OWQ85348.1"/>
    </source>
</evidence>
<dbReference type="OrthoDB" id="9808332at2"/>
<comment type="caution">
    <text evidence="3">The sequence shown here is derived from an EMBL/GenBank/DDBJ whole genome shotgun (WGS) entry which is preliminary data.</text>
</comment>
<dbReference type="InterPro" id="IPR006059">
    <property type="entry name" value="SBP"/>
</dbReference>
<evidence type="ECO:0000256" key="2">
    <source>
        <dbReference type="ARBA" id="ARBA00008520"/>
    </source>
</evidence>
<protein>
    <submittedName>
        <fullName evidence="3">Sugar ABC transporter substrate-binding protein</fullName>
    </submittedName>
</protein>
<dbReference type="InterPro" id="IPR050490">
    <property type="entry name" value="Bact_solute-bd_prot1"/>
</dbReference>
<gene>
    <name evidence="3" type="ORF">CDN99_22470</name>
</gene>
<dbReference type="GO" id="GO:0042597">
    <property type="term" value="C:periplasmic space"/>
    <property type="evidence" value="ECO:0007669"/>
    <property type="project" value="UniProtKB-SubCell"/>
</dbReference>
<evidence type="ECO:0000313" key="4">
    <source>
        <dbReference type="Proteomes" id="UP000197468"/>
    </source>
</evidence>
<proteinExistence type="inferred from homology"/>
<name>A0A2D0AMA1_9BURK</name>
<accession>A0A2D0AMA1</accession>
<dbReference type="PANTHER" id="PTHR43649">
    <property type="entry name" value="ARABINOSE-BINDING PROTEIN-RELATED"/>
    <property type="match status" value="1"/>
</dbReference>
<comment type="similarity">
    <text evidence="2">Belongs to the bacterial solute-binding protein 1 family.</text>
</comment>
<dbReference type="EMBL" id="NIOF01000013">
    <property type="protein sequence ID" value="OWQ85348.1"/>
    <property type="molecule type" value="Genomic_DNA"/>
</dbReference>
<dbReference type="Proteomes" id="UP000197468">
    <property type="component" value="Unassembled WGS sequence"/>
</dbReference>
<dbReference type="Gene3D" id="3.40.190.10">
    <property type="entry name" value="Periplasmic binding protein-like II"/>
    <property type="match status" value="1"/>
</dbReference>
<dbReference type="Pfam" id="PF01547">
    <property type="entry name" value="SBP_bac_1"/>
    <property type="match status" value="1"/>
</dbReference>
<dbReference type="PANTHER" id="PTHR43649:SF32">
    <property type="entry name" value="SUGAR BINDING SECRETED PROTEIN"/>
    <property type="match status" value="1"/>
</dbReference>
<reference evidence="3 4" key="1">
    <citation type="journal article" date="2008" name="Int. J. Syst. Evol. Microbiol.">
        <title>Description of Roseateles aquatilis sp. nov. and Roseateles terrae sp. nov., in the class Betaproteobacteria, and emended description of the genus Roseateles.</title>
        <authorList>
            <person name="Gomila M."/>
            <person name="Bowien B."/>
            <person name="Falsen E."/>
            <person name="Moore E.R."/>
            <person name="Lalucat J."/>
        </authorList>
    </citation>
    <scope>NUCLEOTIDE SEQUENCE [LARGE SCALE GENOMIC DNA]</scope>
    <source>
        <strain evidence="3 4">CCUG 48205</strain>
    </source>
</reference>
<dbReference type="SUPFAM" id="SSF53850">
    <property type="entry name" value="Periplasmic binding protein-like II"/>
    <property type="match status" value="1"/>
</dbReference>
<dbReference type="AlphaFoldDB" id="A0A2D0AMA1"/>
<comment type="subcellular location">
    <subcellularLocation>
        <location evidence="1">Periplasm</location>
    </subcellularLocation>
</comment>
<keyword evidence="4" id="KW-1185">Reference proteome</keyword>
<evidence type="ECO:0000256" key="1">
    <source>
        <dbReference type="ARBA" id="ARBA00004418"/>
    </source>
</evidence>
<sequence>MIAQPAGSIPGPGERPATRTPLRVATFPDLDRAAIAAAPRWRALHPDVELKILAMQYADHHLSMTTALATGSGLPDVMAIDLRHIGKFVGSGGFVDLNPPPYDVASRAGEYVRYAMAQGRDARGAQVAIPADIGPGTLIYRKDVLDKAGVSETEITRDWDAYLAAGQRIRKTTGAYLMTDAADLRDIALRQGLQDGEGLYFDADGRVLVDSARFRHAFELGRAARRAGLDARAVAWTNDWAAGFKQGRIATQMMGAWLVGQLRNWIAPATAGLWRSAPLPGGVLAAYGGSFYAIPKKAANKAAAWDFIRLMTADPHVQLESLKVLDSFPALLSVHGDPVMDEPIAFLGGQRARQLWRDTARRIPAIPVNRFDAIATQIIRDEFEKVVARGKDIGEALKDARRLIERRARRR</sequence>
<organism evidence="3 4">
    <name type="scientific">Roseateles aquatilis</name>
    <dbReference type="NCBI Taxonomy" id="431061"/>
    <lineage>
        <taxon>Bacteria</taxon>
        <taxon>Pseudomonadati</taxon>
        <taxon>Pseudomonadota</taxon>
        <taxon>Betaproteobacteria</taxon>
        <taxon>Burkholderiales</taxon>
        <taxon>Sphaerotilaceae</taxon>
        <taxon>Roseateles</taxon>
    </lineage>
</organism>